<dbReference type="InterPro" id="IPR048279">
    <property type="entry name" value="MdtK-like"/>
</dbReference>
<dbReference type="InterPro" id="IPR050222">
    <property type="entry name" value="MATE_MdtK"/>
</dbReference>
<keyword evidence="12" id="KW-1185">Reference proteome</keyword>
<dbReference type="InterPro" id="IPR002528">
    <property type="entry name" value="MATE_fam"/>
</dbReference>
<keyword evidence="4" id="KW-1003">Cell membrane</keyword>
<feature type="transmembrane region" description="Helical" evidence="10">
    <location>
        <begin position="304"/>
        <end position="331"/>
    </location>
</feature>
<evidence type="ECO:0000256" key="10">
    <source>
        <dbReference type="SAM" id="Phobius"/>
    </source>
</evidence>
<evidence type="ECO:0000256" key="6">
    <source>
        <dbReference type="ARBA" id="ARBA00022989"/>
    </source>
</evidence>
<gene>
    <name evidence="11" type="ORF">EHQ64_20105</name>
</gene>
<reference evidence="11" key="1">
    <citation type="journal article" date="2019" name="PLoS Negl. Trop. Dis.">
        <title>Revisiting the worldwide diversity of Leptospira species in the environment.</title>
        <authorList>
            <person name="Vincent A.T."/>
            <person name="Schiettekatte O."/>
            <person name="Bourhy P."/>
            <person name="Veyrier F.J."/>
            <person name="Picardeau M."/>
        </authorList>
    </citation>
    <scope>NUCLEOTIDE SEQUENCE [LARGE SCALE GENOMIC DNA]</scope>
    <source>
        <strain evidence="11">201702455</strain>
    </source>
</reference>
<dbReference type="PANTHER" id="PTHR43298">
    <property type="entry name" value="MULTIDRUG RESISTANCE PROTEIN NORM-RELATED"/>
    <property type="match status" value="1"/>
</dbReference>
<dbReference type="NCBIfam" id="TIGR00797">
    <property type="entry name" value="matE"/>
    <property type="match status" value="1"/>
</dbReference>
<feature type="transmembrane region" description="Helical" evidence="10">
    <location>
        <begin position="57"/>
        <end position="79"/>
    </location>
</feature>
<dbReference type="AlphaFoldDB" id="A0A4V3JQY3"/>
<keyword evidence="6 10" id="KW-1133">Transmembrane helix</keyword>
<keyword evidence="3" id="KW-0050">Antiport</keyword>
<protein>
    <recommendedName>
        <fullName evidence="9">Multidrug-efflux transporter</fullName>
    </recommendedName>
</protein>
<evidence type="ECO:0000256" key="5">
    <source>
        <dbReference type="ARBA" id="ARBA00022692"/>
    </source>
</evidence>
<evidence type="ECO:0000313" key="12">
    <source>
        <dbReference type="Proteomes" id="UP000297762"/>
    </source>
</evidence>
<feature type="transmembrane region" description="Helical" evidence="10">
    <location>
        <begin position="343"/>
        <end position="365"/>
    </location>
</feature>
<keyword evidence="5 10" id="KW-0812">Transmembrane</keyword>
<evidence type="ECO:0000256" key="7">
    <source>
        <dbReference type="ARBA" id="ARBA00023065"/>
    </source>
</evidence>
<evidence type="ECO:0000256" key="4">
    <source>
        <dbReference type="ARBA" id="ARBA00022475"/>
    </source>
</evidence>
<feature type="transmembrane region" description="Helical" evidence="10">
    <location>
        <begin position="115"/>
        <end position="140"/>
    </location>
</feature>
<dbReference type="PANTHER" id="PTHR43298:SF2">
    <property type="entry name" value="FMN_FAD EXPORTER YEEO-RELATED"/>
    <property type="match status" value="1"/>
</dbReference>
<feature type="transmembrane region" description="Helical" evidence="10">
    <location>
        <begin position="85"/>
        <end position="103"/>
    </location>
</feature>
<feature type="transmembrane region" description="Helical" evidence="10">
    <location>
        <begin position="445"/>
        <end position="464"/>
    </location>
</feature>
<evidence type="ECO:0000256" key="1">
    <source>
        <dbReference type="ARBA" id="ARBA00004651"/>
    </source>
</evidence>
<organism evidence="11 12">
    <name type="scientific">Leptospira sarikeiensis</name>
    <dbReference type="NCBI Taxonomy" id="2484943"/>
    <lineage>
        <taxon>Bacteria</taxon>
        <taxon>Pseudomonadati</taxon>
        <taxon>Spirochaetota</taxon>
        <taxon>Spirochaetia</taxon>
        <taxon>Leptospirales</taxon>
        <taxon>Leptospiraceae</taxon>
        <taxon>Leptospira</taxon>
    </lineage>
</organism>
<dbReference type="CDD" id="cd13139">
    <property type="entry name" value="MATE_like_14"/>
    <property type="match status" value="1"/>
</dbReference>
<keyword evidence="7" id="KW-0406">Ion transport</keyword>
<evidence type="ECO:0000313" key="11">
    <source>
        <dbReference type="EMBL" id="TGL57696.1"/>
    </source>
</evidence>
<feature type="transmembrane region" description="Helical" evidence="10">
    <location>
        <begin position="225"/>
        <end position="245"/>
    </location>
</feature>
<feature type="transmembrane region" description="Helical" evidence="10">
    <location>
        <begin position="418"/>
        <end position="439"/>
    </location>
</feature>
<dbReference type="RefSeq" id="WP_135651594.1">
    <property type="nucleotide sequence ID" value="NZ_RQGF01000043.1"/>
</dbReference>
<comment type="subcellular location">
    <subcellularLocation>
        <location evidence="1">Cell membrane</location>
        <topology evidence="1">Multi-pass membrane protein</topology>
    </subcellularLocation>
</comment>
<dbReference type="EMBL" id="RQGF01000043">
    <property type="protein sequence ID" value="TGL57696.1"/>
    <property type="molecule type" value="Genomic_DNA"/>
</dbReference>
<feature type="transmembrane region" description="Helical" evidence="10">
    <location>
        <begin position="266"/>
        <end position="292"/>
    </location>
</feature>
<sequence>METIQKEENRGTGPRSLWRELRKALAGTEADYTEISIGRAVFLLSVPMVLELVMESAFAVVDIYFVGILGPSAIATVGLTETYLFLFYSVAIGLSTAVTAIVARRIGEKDKEQAGLAGIQSIFLAAAVSVPFTIFGIWFAKDLLAWMGADAWALEHGYRYTQWIFAGNLAIILLFIINSIFRGAGDAAIAMRILWISNGLNMILDPILIFGFGPIPAMGIEGAAIATNIGRGLGVILQLFLLFKGGKHIQVLRSQIRLEWKVIVDLIKTSLGGIGQTIIGMTSWIFMVRIIAEFGSQAVAGATIALRIMMFTLMPSWGMSNAVATLVGQNLGAQRPDRAEKAVWVTGVWNMSFLIAVSILYFLFSEKLVSIFSEDSTVISIGSEWLRIVSYSYFVYAWWMVSVQAFNGAGDTATPTKINFVFFWVLQIPFAYVIAKVLAFGYSGVFWASMITETSIGLFTLWLFTKGNWKKTQV</sequence>
<dbReference type="GO" id="GO:0015297">
    <property type="term" value="F:antiporter activity"/>
    <property type="evidence" value="ECO:0007669"/>
    <property type="project" value="UniProtKB-KW"/>
</dbReference>
<feature type="transmembrane region" description="Helical" evidence="10">
    <location>
        <begin position="193"/>
        <end position="213"/>
    </location>
</feature>
<dbReference type="GO" id="GO:0006811">
    <property type="term" value="P:monoatomic ion transport"/>
    <property type="evidence" value="ECO:0007669"/>
    <property type="project" value="UniProtKB-KW"/>
</dbReference>
<dbReference type="Proteomes" id="UP000297762">
    <property type="component" value="Unassembled WGS sequence"/>
</dbReference>
<evidence type="ECO:0000256" key="3">
    <source>
        <dbReference type="ARBA" id="ARBA00022449"/>
    </source>
</evidence>
<accession>A0A4V3JQY3</accession>
<keyword evidence="8 10" id="KW-0472">Membrane</keyword>
<keyword evidence="2" id="KW-0813">Transport</keyword>
<proteinExistence type="predicted"/>
<evidence type="ECO:0000256" key="9">
    <source>
        <dbReference type="ARBA" id="ARBA00031636"/>
    </source>
</evidence>
<feature type="transmembrane region" description="Helical" evidence="10">
    <location>
        <begin position="385"/>
        <end position="406"/>
    </location>
</feature>
<comment type="caution">
    <text evidence="11">The sequence shown here is derived from an EMBL/GenBank/DDBJ whole genome shotgun (WGS) entry which is preliminary data.</text>
</comment>
<dbReference type="GO" id="GO:0005886">
    <property type="term" value="C:plasma membrane"/>
    <property type="evidence" value="ECO:0007669"/>
    <property type="project" value="UniProtKB-SubCell"/>
</dbReference>
<dbReference type="GO" id="GO:0042910">
    <property type="term" value="F:xenobiotic transmembrane transporter activity"/>
    <property type="evidence" value="ECO:0007669"/>
    <property type="project" value="InterPro"/>
</dbReference>
<feature type="transmembrane region" description="Helical" evidence="10">
    <location>
        <begin position="160"/>
        <end position="181"/>
    </location>
</feature>
<dbReference type="OrthoDB" id="9806302at2"/>
<dbReference type="Pfam" id="PF01554">
    <property type="entry name" value="MatE"/>
    <property type="match status" value="2"/>
</dbReference>
<evidence type="ECO:0000256" key="2">
    <source>
        <dbReference type="ARBA" id="ARBA00022448"/>
    </source>
</evidence>
<evidence type="ECO:0000256" key="8">
    <source>
        <dbReference type="ARBA" id="ARBA00023136"/>
    </source>
</evidence>
<dbReference type="PIRSF" id="PIRSF006603">
    <property type="entry name" value="DinF"/>
    <property type="match status" value="1"/>
</dbReference>
<name>A0A4V3JQY3_9LEPT</name>